<dbReference type="RefSeq" id="WP_146849357.1">
    <property type="nucleotide sequence ID" value="NZ_BKAG01000006.1"/>
</dbReference>
<keyword evidence="5" id="KW-1185">Reference proteome</keyword>
<dbReference type="EMBL" id="BKAG01000006">
    <property type="protein sequence ID" value="GEP41865.1"/>
    <property type="molecule type" value="Genomic_DNA"/>
</dbReference>
<proteinExistence type="predicted"/>
<dbReference type="Pfam" id="PF22725">
    <property type="entry name" value="GFO_IDH_MocA_C3"/>
    <property type="match status" value="1"/>
</dbReference>
<dbReference type="InterPro" id="IPR055170">
    <property type="entry name" value="GFO_IDH_MocA-like_dom"/>
</dbReference>
<dbReference type="OrthoDB" id="9801953at2"/>
<gene>
    <name evidence="4" type="ORF">BGE01nite_11560</name>
</gene>
<name>A0A512M545_9BACT</name>
<dbReference type="InterPro" id="IPR000683">
    <property type="entry name" value="Gfo/Idh/MocA-like_OxRdtase_N"/>
</dbReference>
<feature type="domain" description="Gfo/Idh/MocA-like oxidoreductase N-terminal" evidence="2">
    <location>
        <begin position="45"/>
        <end position="179"/>
    </location>
</feature>
<evidence type="ECO:0000313" key="4">
    <source>
        <dbReference type="EMBL" id="GEP41865.1"/>
    </source>
</evidence>
<evidence type="ECO:0000259" key="2">
    <source>
        <dbReference type="Pfam" id="PF01408"/>
    </source>
</evidence>
<evidence type="ECO:0000256" key="1">
    <source>
        <dbReference type="SAM" id="MobiDB-lite"/>
    </source>
</evidence>
<dbReference type="Proteomes" id="UP000321577">
    <property type="component" value="Unassembled WGS sequence"/>
</dbReference>
<dbReference type="Pfam" id="PF01408">
    <property type="entry name" value="GFO_IDH_MocA"/>
    <property type="match status" value="1"/>
</dbReference>
<dbReference type="InterPro" id="IPR006311">
    <property type="entry name" value="TAT_signal"/>
</dbReference>
<comment type="caution">
    <text evidence="4">The sequence shown here is derived from an EMBL/GenBank/DDBJ whole genome shotgun (WGS) entry which is preliminary data.</text>
</comment>
<dbReference type="SUPFAM" id="SSF51735">
    <property type="entry name" value="NAD(P)-binding Rossmann-fold domains"/>
    <property type="match status" value="1"/>
</dbReference>
<feature type="domain" description="GFO/IDH/MocA-like oxidoreductase" evidence="3">
    <location>
        <begin position="191"/>
        <end position="326"/>
    </location>
</feature>
<dbReference type="InterPro" id="IPR036291">
    <property type="entry name" value="NAD(P)-bd_dom_sf"/>
</dbReference>
<evidence type="ECO:0000259" key="3">
    <source>
        <dbReference type="Pfam" id="PF22725"/>
    </source>
</evidence>
<accession>A0A512M545</accession>
<dbReference type="InterPro" id="IPR050463">
    <property type="entry name" value="Gfo/Idh/MocA_oxidrdct_glycsds"/>
</dbReference>
<dbReference type="PROSITE" id="PS51318">
    <property type="entry name" value="TAT"/>
    <property type="match status" value="1"/>
</dbReference>
<dbReference type="PANTHER" id="PTHR43818">
    <property type="entry name" value="BCDNA.GH03377"/>
    <property type="match status" value="1"/>
</dbReference>
<feature type="region of interest" description="Disordered" evidence="1">
    <location>
        <begin position="348"/>
        <end position="377"/>
    </location>
</feature>
<protein>
    <submittedName>
        <fullName evidence="4">Dehydrogenase</fullName>
    </submittedName>
</protein>
<dbReference type="SUPFAM" id="SSF55347">
    <property type="entry name" value="Glyceraldehyde-3-phosphate dehydrogenase-like, C-terminal domain"/>
    <property type="match status" value="1"/>
</dbReference>
<dbReference type="Gene3D" id="3.30.360.10">
    <property type="entry name" value="Dihydrodipicolinate Reductase, domain 2"/>
    <property type="match status" value="1"/>
</dbReference>
<reference evidence="4 5" key="1">
    <citation type="submission" date="2019-07" db="EMBL/GenBank/DDBJ databases">
        <title>Whole genome shotgun sequence of Brevifollis gellanilyticus NBRC 108608.</title>
        <authorList>
            <person name="Hosoyama A."/>
            <person name="Uohara A."/>
            <person name="Ohji S."/>
            <person name="Ichikawa N."/>
        </authorList>
    </citation>
    <scope>NUCLEOTIDE SEQUENCE [LARGE SCALE GENOMIC DNA]</scope>
    <source>
        <strain evidence="4 5">NBRC 108608</strain>
    </source>
</reference>
<dbReference type="PANTHER" id="PTHR43818:SF5">
    <property type="entry name" value="OXIDOREDUCTASE FAMILY PROTEIN"/>
    <property type="match status" value="1"/>
</dbReference>
<dbReference type="AlphaFoldDB" id="A0A512M545"/>
<feature type="compositionally biased region" description="Basic and acidic residues" evidence="1">
    <location>
        <begin position="359"/>
        <end position="377"/>
    </location>
</feature>
<dbReference type="GO" id="GO:0000166">
    <property type="term" value="F:nucleotide binding"/>
    <property type="evidence" value="ECO:0007669"/>
    <property type="project" value="InterPro"/>
</dbReference>
<sequence>MNNEKTPTTRRDFIGKTAATAAVTSVASSGLTIAQSANVAGSDKIKVGLIGSGGRGSGAANQALSTKQEGIVLHAVCDAFKEKAEGALSNLRTKHADKVQVDDSRIFSGLDGYKKVIDSCDLVILTTPPGFRPYHFEAAVNAGKNIFMEKPVAVDAPGVRKVQEMAKIADEKNLKVVVGLQRRYQNCYIEALKQVKEQNIIGDIVSGQVYWNGGGIWFRDKQPGQSELMYQINNWYFFTWLCGDHINEQHIHNIDVANWFIGGHPESAQGMGGREQRVDKKFGQIFDHHYVEYTYANGVRVNSQCRHQSGVYNAVREEFTGTKGKIYLINSGACYAVDHKGNTIWKYRPSGDAGGAAEGEQKGKKARRGTDPDPYQTEHDTLQAAIRDNKPLNNAYYGAESTMTAVLGRMATYSGKEIKWDEALNSKVQHMPAIVTAETEAPVKPNAEGWYPVAIPGQKVEGVEIV</sequence>
<evidence type="ECO:0000313" key="5">
    <source>
        <dbReference type="Proteomes" id="UP000321577"/>
    </source>
</evidence>
<organism evidence="4 5">
    <name type="scientific">Brevifollis gellanilyticus</name>
    <dbReference type="NCBI Taxonomy" id="748831"/>
    <lineage>
        <taxon>Bacteria</taxon>
        <taxon>Pseudomonadati</taxon>
        <taxon>Verrucomicrobiota</taxon>
        <taxon>Verrucomicrobiia</taxon>
        <taxon>Verrucomicrobiales</taxon>
        <taxon>Verrucomicrobiaceae</taxon>
    </lineage>
</organism>
<dbReference type="Gene3D" id="3.40.50.720">
    <property type="entry name" value="NAD(P)-binding Rossmann-like Domain"/>
    <property type="match status" value="1"/>
</dbReference>